<proteinExistence type="predicted"/>
<dbReference type="AlphaFoldDB" id="A0A1H7P004"/>
<reference evidence="2" key="1">
    <citation type="submission" date="2016-10" db="EMBL/GenBank/DDBJ databases">
        <authorList>
            <person name="Varghese N."/>
        </authorList>
    </citation>
    <scope>NUCLEOTIDE SEQUENCE [LARGE SCALE GENOMIC DNA]</scope>
    <source>
        <strain evidence="2">DSM 45096 / BCRC 16803 / CGMCC 4.1857 / CIP 109030 / JCM 12277 / KCTC 19219 / NBRC 100920 / 33214</strain>
    </source>
</reference>
<sequence>MPVPWVVILVVLLVAAFAAAVADASARRTRRLKERFGSEYGAAVTAHQGRTRRAQSALLKRERRLDALPVRRPDPARAEQVRVRWRDLQRQFVDEPAAVLARAVRALEELLDDMGLPAEREDREALLRFRGAQVLQSYRRARGVTERSTDGTVSTEELREGFVSARSVCEALLGAEDLPSTEGEDARLVGGRVR</sequence>
<dbReference type="OrthoDB" id="7502542at2"/>
<organism evidence="1 2">
    <name type="scientific">Streptacidiphilus jiangxiensis</name>
    <dbReference type="NCBI Taxonomy" id="235985"/>
    <lineage>
        <taxon>Bacteria</taxon>
        <taxon>Bacillati</taxon>
        <taxon>Actinomycetota</taxon>
        <taxon>Actinomycetes</taxon>
        <taxon>Kitasatosporales</taxon>
        <taxon>Streptomycetaceae</taxon>
        <taxon>Streptacidiphilus</taxon>
    </lineage>
</organism>
<evidence type="ECO:0000313" key="1">
    <source>
        <dbReference type="EMBL" id="SEL28909.1"/>
    </source>
</evidence>
<evidence type="ECO:0000313" key="2">
    <source>
        <dbReference type="Proteomes" id="UP000183015"/>
    </source>
</evidence>
<keyword evidence="2" id="KW-1185">Reference proteome</keyword>
<accession>A0A1H7P004</accession>
<dbReference type="Proteomes" id="UP000183015">
    <property type="component" value="Unassembled WGS sequence"/>
</dbReference>
<dbReference type="RefSeq" id="WP_052438313.1">
    <property type="nucleotide sequence ID" value="NZ_BBPN01000003.1"/>
</dbReference>
<dbReference type="eggNOG" id="ENOG50313FX">
    <property type="taxonomic scope" value="Bacteria"/>
</dbReference>
<dbReference type="EMBL" id="FOAZ01000007">
    <property type="protein sequence ID" value="SEL28909.1"/>
    <property type="molecule type" value="Genomic_DNA"/>
</dbReference>
<evidence type="ECO:0008006" key="3">
    <source>
        <dbReference type="Google" id="ProtNLM"/>
    </source>
</evidence>
<name>A0A1H7P004_STRJI</name>
<gene>
    <name evidence="1" type="ORF">SAMN05414137_107147</name>
</gene>
<protein>
    <recommendedName>
        <fullName evidence="3">Secreted protein</fullName>
    </recommendedName>
</protein>
<dbReference type="STRING" id="235985.SAMN05414137_107147"/>